<protein>
    <submittedName>
        <fullName evidence="1">Uncharacterized protein</fullName>
    </submittedName>
</protein>
<name>A0A5C3L242_COPMA</name>
<reference evidence="1 2" key="1">
    <citation type="journal article" date="2019" name="Nat. Ecol. Evol.">
        <title>Megaphylogeny resolves global patterns of mushroom evolution.</title>
        <authorList>
            <person name="Varga T."/>
            <person name="Krizsan K."/>
            <person name="Foldi C."/>
            <person name="Dima B."/>
            <person name="Sanchez-Garcia M."/>
            <person name="Sanchez-Ramirez S."/>
            <person name="Szollosi G.J."/>
            <person name="Szarkandi J.G."/>
            <person name="Papp V."/>
            <person name="Albert L."/>
            <person name="Andreopoulos W."/>
            <person name="Angelini C."/>
            <person name="Antonin V."/>
            <person name="Barry K.W."/>
            <person name="Bougher N.L."/>
            <person name="Buchanan P."/>
            <person name="Buyck B."/>
            <person name="Bense V."/>
            <person name="Catcheside P."/>
            <person name="Chovatia M."/>
            <person name="Cooper J."/>
            <person name="Damon W."/>
            <person name="Desjardin D."/>
            <person name="Finy P."/>
            <person name="Geml J."/>
            <person name="Haridas S."/>
            <person name="Hughes K."/>
            <person name="Justo A."/>
            <person name="Karasinski D."/>
            <person name="Kautmanova I."/>
            <person name="Kiss B."/>
            <person name="Kocsube S."/>
            <person name="Kotiranta H."/>
            <person name="LaButti K.M."/>
            <person name="Lechner B.E."/>
            <person name="Liimatainen K."/>
            <person name="Lipzen A."/>
            <person name="Lukacs Z."/>
            <person name="Mihaltcheva S."/>
            <person name="Morgado L.N."/>
            <person name="Niskanen T."/>
            <person name="Noordeloos M.E."/>
            <person name="Ohm R.A."/>
            <person name="Ortiz-Santana B."/>
            <person name="Ovrebo C."/>
            <person name="Racz N."/>
            <person name="Riley R."/>
            <person name="Savchenko A."/>
            <person name="Shiryaev A."/>
            <person name="Soop K."/>
            <person name="Spirin V."/>
            <person name="Szebenyi C."/>
            <person name="Tomsovsky M."/>
            <person name="Tulloss R.E."/>
            <person name="Uehling J."/>
            <person name="Grigoriev I.V."/>
            <person name="Vagvolgyi C."/>
            <person name="Papp T."/>
            <person name="Martin F.M."/>
            <person name="Miettinen O."/>
            <person name="Hibbett D.S."/>
            <person name="Nagy L.G."/>
        </authorList>
    </citation>
    <scope>NUCLEOTIDE SEQUENCE [LARGE SCALE GENOMIC DNA]</scope>
    <source>
        <strain evidence="1 2">CBS 121175</strain>
    </source>
</reference>
<proteinExistence type="predicted"/>
<gene>
    <name evidence="1" type="ORF">FA15DRAFT_667754</name>
</gene>
<keyword evidence="2" id="KW-1185">Reference proteome</keyword>
<dbReference type="OrthoDB" id="2269034at2759"/>
<dbReference type="AlphaFoldDB" id="A0A5C3L242"/>
<sequence>MKKKQSASLCLPQLILFNDLPLEIIAEIFLFWAENGRRSHLSYPCISAAYDPNSYSPVILISVCKLWHTICYNLPALWSSISILHADASFETYLGAYPEDYDEPPAGMLSKWLARSRSAPLEFNAVQVYESEAIATALLSEAHRWKTITVNGGSGLLQHLISLPPTATPSLEGVGLLNIDPIAFLKEKEAFNARLRKSPSVTRMFLSLRPSLVDILDILSGCPTEQLTELRILDLSVTTSACLEIFKCSPNLVHASFSTVFPEPPEKLADHPLPLSLPILQTLHILASQAPIQLLKSIVCTSLRCFVIQYTRLDLMKDVEPARMQLERKNIIFNEFVATTRYIDHMAPPSAQSHINLLAPNVFEELGSETLPSPRKYKCPVAGCTQRHSGWLTSRSPGLARRLLERTSWNGRFSPTQAELSELWEESIVAFKKG</sequence>
<dbReference type="Proteomes" id="UP000307440">
    <property type="component" value="Unassembled WGS sequence"/>
</dbReference>
<evidence type="ECO:0000313" key="2">
    <source>
        <dbReference type="Proteomes" id="UP000307440"/>
    </source>
</evidence>
<organism evidence="1 2">
    <name type="scientific">Coprinopsis marcescibilis</name>
    <name type="common">Agaric fungus</name>
    <name type="synonym">Psathyrella marcescibilis</name>
    <dbReference type="NCBI Taxonomy" id="230819"/>
    <lineage>
        <taxon>Eukaryota</taxon>
        <taxon>Fungi</taxon>
        <taxon>Dikarya</taxon>
        <taxon>Basidiomycota</taxon>
        <taxon>Agaricomycotina</taxon>
        <taxon>Agaricomycetes</taxon>
        <taxon>Agaricomycetidae</taxon>
        <taxon>Agaricales</taxon>
        <taxon>Agaricineae</taxon>
        <taxon>Psathyrellaceae</taxon>
        <taxon>Coprinopsis</taxon>
    </lineage>
</organism>
<evidence type="ECO:0000313" key="1">
    <source>
        <dbReference type="EMBL" id="TFK26256.1"/>
    </source>
</evidence>
<dbReference type="EMBL" id="ML210177">
    <property type="protein sequence ID" value="TFK26256.1"/>
    <property type="molecule type" value="Genomic_DNA"/>
</dbReference>
<accession>A0A5C3L242</accession>